<protein>
    <recommendedName>
        <fullName evidence="2">Fibronectin type-III domain-containing protein</fullName>
    </recommendedName>
</protein>
<dbReference type="InterPro" id="IPR011042">
    <property type="entry name" value="6-blade_b-propeller_TolB-like"/>
</dbReference>
<organism evidence="1">
    <name type="scientific">Eiseniibacteriota bacterium</name>
    <dbReference type="NCBI Taxonomy" id="2212470"/>
    <lineage>
        <taxon>Bacteria</taxon>
        <taxon>Candidatus Eiseniibacteriota</taxon>
    </lineage>
</organism>
<dbReference type="PANTHER" id="PTHR24104:SF25">
    <property type="entry name" value="PROTEIN LIN-41"/>
    <property type="match status" value="1"/>
</dbReference>
<evidence type="ECO:0000313" key="1">
    <source>
        <dbReference type="EMBL" id="HGZ41918.1"/>
    </source>
</evidence>
<gene>
    <name evidence="1" type="ORF">ENR23_00570</name>
</gene>
<dbReference type="Gene3D" id="2.120.10.30">
    <property type="entry name" value="TolB, C-terminal domain"/>
    <property type="match status" value="2"/>
</dbReference>
<comment type="caution">
    <text evidence="1">The sequence shown here is derived from an EMBL/GenBank/DDBJ whole genome shotgun (WGS) entry which is preliminary data.</text>
</comment>
<dbReference type="GO" id="GO:0008270">
    <property type="term" value="F:zinc ion binding"/>
    <property type="evidence" value="ECO:0007669"/>
    <property type="project" value="UniProtKB-KW"/>
</dbReference>
<proteinExistence type="predicted"/>
<reference evidence="1" key="1">
    <citation type="journal article" date="2020" name="mSystems">
        <title>Genome- and Community-Level Interaction Insights into Carbon Utilization and Element Cycling Functions of Hydrothermarchaeota in Hydrothermal Sediment.</title>
        <authorList>
            <person name="Zhou Z."/>
            <person name="Liu Y."/>
            <person name="Xu W."/>
            <person name="Pan J."/>
            <person name="Luo Z.H."/>
            <person name="Li M."/>
        </authorList>
    </citation>
    <scope>NUCLEOTIDE SEQUENCE [LARGE SCALE GENOMIC DNA]</scope>
    <source>
        <strain evidence="1">SpSt-381</strain>
    </source>
</reference>
<dbReference type="AlphaFoldDB" id="A0A832MLL5"/>
<accession>A0A832MLL5</accession>
<name>A0A832MLL5_UNCEI</name>
<dbReference type="InterPro" id="IPR050952">
    <property type="entry name" value="TRIM-NHL_E3_ligases"/>
</dbReference>
<evidence type="ECO:0008006" key="2">
    <source>
        <dbReference type="Google" id="ProtNLM"/>
    </source>
</evidence>
<dbReference type="PROSITE" id="PS51257">
    <property type="entry name" value="PROKAR_LIPOPROTEIN"/>
    <property type="match status" value="1"/>
</dbReference>
<dbReference type="PANTHER" id="PTHR24104">
    <property type="entry name" value="E3 UBIQUITIN-PROTEIN LIGASE NHLRC1-RELATED"/>
    <property type="match status" value="1"/>
</dbReference>
<sequence length="414" mass="43117">MRAVVAFLIAVLALAGCGRRERSNPFDPANPTTRGIPAGFAAIAGRGAVELRWAPSSLPGDVGFQLFRRRAGESEYRAVTGVLAGDSEGLVDVPLADGVLHEYRLYHVLSGAVTGLPAEDRATPGPRRPWVADFLARTVSRLSNDGRRVAEVRAGFLGPTALAVGRGNRRVWIADTWQGRVTGLDPDGVVRVTLASFTEPVAVAADPSRDDLWVCDQARDAVYHFTLQGAPKSPVALGPIDAPLDVAVDPARGTLWVCERGGNRVRLFSVAGAPLAAPALAAPSRVAVDSATGDAWVTSFEGGRAVRYDASGTARDTVAFAGPIGVAVDAREGRIWIADARAGALVALRRGGAEEFRVTGLPRVEGLALDPLSAECWATVPGLGQVVRVAPPGAVVERGGGFTDPAGIAIDPGP</sequence>
<dbReference type="SUPFAM" id="SSF101898">
    <property type="entry name" value="NHL repeat"/>
    <property type="match status" value="2"/>
</dbReference>
<dbReference type="EMBL" id="DSQF01000002">
    <property type="protein sequence ID" value="HGZ41918.1"/>
    <property type="molecule type" value="Genomic_DNA"/>
</dbReference>